<keyword evidence="10" id="KW-1185">Reference proteome</keyword>
<keyword evidence="3" id="KW-1003">Cell membrane</keyword>
<comment type="caution">
    <text evidence="9">The sequence shown here is derived from an EMBL/GenBank/DDBJ whole genome shotgun (WGS) entry which is preliminary data.</text>
</comment>
<evidence type="ECO:0000256" key="6">
    <source>
        <dbReference type="ARBA" id="ARBA00023136"/>
    </source>
</evidence>
<reference evidence="9 10" key="1">
    <citation type="submission" date="2019-03" db="EMBL/GenBank/DDBJ databases">
        <title>Porphyromonas levii Isolated from the Uterus of Dairy Cows.</title>
        <authorList>
            <person name="Francis A.M."/>
        </authorList>
    </citation>
    <scope>NUCLEOTIDE SEQUENCE [LARGE SCALE GENOMIC DNA]</scope>
    <source>
        <strain evidence="9 10">AF5678</strain>
    </source>
</reference>
<keyword evidence="5" id="KW-1133">Transmembrane helix</keyword>
<dbReference type="InterPro" id="IPR003838">
    <property type="entry name" value="ABC3_permease_C"/>
</dbReference>
<protein>
    <submittedName>
        <fullName evidence="9">ABC transporter permease</fullName>
    </submittedName>
</protein>
<gene>
    <name evidence="9" type="ORF">E4P47_02565</name>
</gene>
<comment type="similarity">
    <text evidence="2">Belongs to the ABC-4 integral membrane protein family. LolC/E subfamily.</text>
</comment>
<proteinExistence type="inferred from homology"/>
<evidence type="ECO:0000313" key="10">
    <source>
        <dbReference type="Proteomes" id="UP000297225"/>
    </source>
</evidence>
<evidence type="ECO:0000256" key="5">
    <source>
        <dbReference type="ARBA" id="ARBA00022989"/>
    </source>
</evidence>
<dbReference type="Pfam" id="PF12704">
    <property type="entry name" value="MacB_PCD"/>
    <property type="match status" value="1"/>
</dbReference>
<evidence type="ECO:0000256" key="2">
    <source>
        <dbReference type="ARBA" id="ARBA00005236"/>
    </source>
</evidence>
<feature type="domain" description="ABC3 transporter permease C-terminal" evidence="7">
    <location>
        <begin position="281"/>
        <end position="405"/>
    </location>
</feature>
<dbReference type="PANTHER" id="PTHR30489">
    <property type="entry name" value="LIPOPROTEIN-RELEASING SYSTEM TRANSMEMBRANE PROTEIN LOLE"/>
    <property type="match status" value="1"/>
</dbReference>
<dbReference type="Proteomes" id="UP000297225">
    <property type="component" value="Unassembled WGS sequence"/>
</dbReference>
<evidence type="ECO:0000256" key="4">
    <source>
        <dbReference type="ARBA" id="ARBA00022692"/>
    </source>
</evidence>
<evidence type="ECO:0000256" key="3">
    <source>
        <dbReference type="ARBA" id="ARBA00022475"/>
    </source>
</evidence>
<evidence type="ECO:0000259" key="8">
    <source>
        <dbReference type="Pfam" id="PF12704"/>
    </source>
</evidence>
<keyword evidence="4" id="KW-0812">Transmembrane</keyword>
<dbReference type="GeneID" id="66797815"/>
<name>A0A4Y8WR96_9PORP</name>
<dbReference type="STRING" id="1122973.GCA_000379925_01189"/>
<dbReference type="GO" id="GO:0044874">
    <property type="term" value="P:lipoprotein localization to outer membrane"/>
    <property type="evidence" value="ECO:0007669"/>
    <property type="project" value="TreeGrafter"/>
</dbReference>
<accession>A0A4Y8WR96</accession>
<evidence type="ECO:0000313" key="9">
    <source>
        <dbReference type="EMBL" id="TFH96333.1"/>
    </source>
</evidence>
<organism evidence="9 10">
    <name type="scientific">Porphyromonas levii</name>
    <dbReference type="NCBI Taxonomy" id="28114"/>
    <lineage>
        <taxon>Bacteria</taxon>
        <taxon>Pseudomonadati</taxon>
        <taxon>Bacteroidota</taxon>
        <taxon>Bacteroidia</taxon>
        <taxon>Bacteroidales</taxon>
        <taxon>Porphyromonadaceae</taxon>
        <taxon>Porphyromonas</taxon>
    </lineage>
</organism>
<dbReference type="AlphaFoldDB" id="A0A4Y8WR96"/>
<evidence type="ECO:0000259" key="7">
    <source>
        <dbReference type="Pfam" id="PF02687"/>
    </source>
</evidence>
<feature type="domain" description="MacB-like periplasmic core" evidence="8">
    <location>
        <begin position="27"/>
        <end position="235"/>
    </location>
</feature>
<dbReference type="Pfam" id="PF02687">
    <property type="entry name" value="FtsX"/>
    <property type="match status" value="1"/>
</dbReference>
<dbReference type="InterPro" id="IPR025857">
    <property type="entry name" value="MacB_PCD"/>
</dbReference>
<dbReference type="RefSeq" id="WP_018358436.1">
    <property type="nucleotide sequence ID" value="NZ_CP197400.1"/>
</dbReference>
<dbReference type="InterPro" id="IPR051447">
    <property type="entry name" value="Lipoprotein-release_system"/>
</dbReference>
<dbReference type="GO" id="GO:0098797">
    <property type="term" value="C:plasma membrane protein complex"/>
    <property type="evidence" value="ECO:0007669"/>
    <property type="project" value="TreeGrafter"/>
</dbReference>
<sequence>MALERDLAQRFLYQEGGKLRPVVRIASVGIALGVSLILLSLFVVQGFKQEVEQKINRFVGTIRISNPDNNYNQYSIPLTVTPEARSEIESKSQSLFPEARVTGFIDQMALVKTDSTFRAVIMHGIDEGYDKAFFEQYLVEGRLPNLAVSRELLLSQKIANFLGVGVGDTFLAYYVEGERVKTRKYSIVGLINTGFDSYDEYIALTSIKELQGINGWSKEQVGGLTVTLDSRKNASKLYEVLFGVLADRNSKYGERYAMFTVEEHNYNYFSWLDLLDANVLLILGLMIVVAAITIITGVVVLILEKVRAIATLKALGQRNSSIRKVFRLMAGNILLRGIVIGNVIALVIGGVQYYFRLIPLDSSQYYMNHVPIIIDWLTLLITNILVFLVVFLVVLVPTAIISGVSPSKTLRFE</sequence>
<dbReference type="PANTHER" id="PTHR30489:SF0">
    <property type="entry name" value="LIPOPROTEIN-RELEASING SYSTEM TRANSMEMBRANE PROTEIN LOLE"/>
    <property type="match status" value="1"/>
</dbReference>
<dbReference type="OrthoDB" id="1522670at2"/>
<keyword evidence="6" id="KW-0472">Membrane</keyword>
<comment type="subcellular location">
    <subcellularLocation>
        <location evidence="1">Cell membrane</location>
        <topology evidence="1">Multi-pass membrane protein</topology>
    </subcellularLocation>
</comment>
<evidence type="ECO:0000256" key="1">
    <source>
        <dbReference type="ARBA" id="ARBA00004651"/>
    </source>
</evidence>
<dbReference type="EMBL" id="SPNC01000023">
    <property type="protein sequence ID" value="TFH96333.1"/>
    <property type="molecule type" value="Genomic_DNA"/>
</dbReference>